<organism evidence="2 3">
    <name type="scientific">Klebsormidium nitens</name>
    <name type="common">Green alga</name>
    <name type="synonym">Ulothrix nitens</name>
    <dbReference type="NCBI Taxonomy" id="105231"/>
    <lineage>
        <taxon>Eukaryota</taxon>
        <taxon>Viridiplantae</taxon>
        <taxon>Streptophyta</taxon>
        <taxon>Klebsormidiophyceae</taxon>
        <taxon>Klebsormidiales</taxon>
        <taxon>Klebsormidiaceae</taxon>
        <taxon>Klebsormidium</taxon>
    </lineage>
</organism>
<proteinExistence type="predicted"/>
<feature type="compositionally biased region" description="Acidic residues" evidence="1">
    <location>
        <begin position="153"/>
        <end position="164"/>
    </location>
</feature>
<keyword evidence="3" id="KW-1185">Reference proteome</keyword>
<evidence type="ECO:0000313" key="3">
    <source>
        <dbReference type="Proteomes" id="UP000054558"/>
    </source>
</evidence>
<name>A0A0U9HRV7_KLENI</name>
<reference evidence="2 3" key="1">
    <citation type="journal article" date="2014" name="Nat. Commun.">
        <title>Klebsormidium flaccidum genome reveals primary factors for plant terrestrial adaptation.</title>
        <authorList>
            <person name="Hori K."/>
            <person name="Maruyama F."/>
            <person name="Fujisawa T."/>
            <person name="Togashi T."/>
            <person name="Yamamoto N."/>
            <person name="Seo M."/>
            <person name="Sato S."/>
            <person name="Yamada T."/>
            <person name="Mori H."/>
            <person name="Tajima N."/>
            <person name="Moriyama T."/>
            <person name="Ikeuchi M."/>
            <person name="Watanabe M."/>
            <person name="Wada H."/>
            <person name="Kobayashi K."/>
            <person name="Saito M."/>
            <person name="Masuda T."/>
            <person name="Sasaki-Sekimoto Y."/>
            <person name="Mashiguchi K."/>
            <person name="Awai K."/>
            <person name="Shimojima M."/>
            <person name="Masuda S."/>
            <person name="Iwai M."/>
            <person name="Nobusawa T."/>
            <person name="Narise T."/>
            <person name="Kondo S."/>
            <person name="Saito H."/>
            <person name="Sato R."/>
            <person name="Murakawa M."/>
            <person name="Ihara Y."/>
            <person name="Oshima-Yamada Y."/>
            <person name="Ohtaka K."/>
            <person name="Satoh M."/>
            <person name="Sonobe K."/>
            <person name="Ishii M."/>
            <person name="Ohtani R."/>
            <person name="Kanamori-Sato M."/>
            <person name="Honoki R."/>
            <person name="Miyazaki D."/>
            <person name="Mochizuki H."/>
            <person name="Umetsu J."/>
            <person name="Higashi K."/>
            <person name="Shibata D."/>
            <person name="Kamiya Y."/>
            <person name="Sato N."/>
            <person name="Nakamura Y."/>
            <person name="Tabata S."/>
            <person name="Ida S."/>
            <person name="Kurokawa K."/>
            <person name="Ohta H."/>
        </authorList>
    </citation>
    <scope>NUCLEOTIDE SEQUENCE [LARGE SCALE GENOMIC DNA]</scope>
    <source>
        <strain evidence="2 3">NIES-2285</strain>
    </source>
</reference>
<feature type="region of interest" description="Disordered" evidence="1">
    <location>
        <begin position="705"/>
        <end position="752"/>
    </location>
</feature>
<dbReference type="EMBL" id="DF237121">
    <property type="protein sequence ID" value="GAQ83992.1"/>
    <property type="molecule type" value="Genomic_DNA"/>
</dbReference>
<protein>
    <submittedName>
        <fullName evidence="2">Uncharacterized protein</fullName>
    </submittedName>
</protein>
<feature type="region of interest" description="Disordered" evidence="1">
    <location>
        <begin position="146"/>
        <end position="208"/>
    </location>
</feature>
<evidence type="ECO:0000256" key="1">
    <source>
        <dbReference type="SAM" id="MobiDB-lite"/>
    </source>
</evidence>
<gene>
    <name evidence="2" type="ORF">KFL_001720050</name>
</gene>
<feature type="compositionally biased region" description="Basic and acidic residues" evidence="1">
    <location>
        <begin position="171"/>
        <end position="190"/>
    </location>
</feature>
<dbReference type="Proteomes" id="UP000054558">
    <property type="component" value="Unassembled WGS sequence"/>
</dbReference>
<feature type="compositionally biased region" description="Basic and acidic residues" evidence="1">
    <location>
        <begin position="708"/>
        <end position="720"/>
    </location>
</feature>
<dbReference type="AlphaFoldDB" id="A0A0U9HRV7"/>
<evidence type="ECO:0000313" key="2">
    <source>
        <dbReference type="EMBL" id="GAQ83992.1"/>
    </source>
</evidence>
<accession>A0A0U9HRV7</accession>
<sequence>MHTDQYFCPELFSTSALVGADRTITFQRTGNIPISSSFQRCDQILSIMALHLGARTLGLGRLVQQVLRPASVAAFQAEPGQLLAECNVTDSVYAEGTGSQLEESCLLLSLPPLQRSGGNGRVANAVKPSVHFRTLGTDAAAAVSEAGGRESNEEFAEGNVEESDQTALQQEKGERKDISWEDVERPRERTPPQSDRGQKPRRPSARSRLEMRGKLLNALRRWAPDVDLDAQLPDGKLNGKDIDVRALRAVIFQIAKGPGRARRVTIEGEEADEGPQYRCSQDDARRALNAFEWWLRRDTGAKKDPLEDLLDPLLQVLAAAGMGDEIMGLWEKYRSLAAKGNDMVVQQFLGACLHSNMPEKIVPMYEEAQANRWPMRMKAADMVVRAMHELRRPRDEIHAFYKSWVEQTGNELNQRPAFVALLESGVTVEEIRSMKYKEPSRVANRLIQALSTIGRTEEARVIVQEILEPEGGLQALGVLTLVSMLRTLIHAGFIAEAQQLADRQEELGVRLDGALAYVLKTTEKVQTGLEAYRTLQAIEGPHRRSLSVQSMLIKNVYAKLNQTELMYQAYLAGREFEGEFHAGILSDVIQRLALANRVAEVEEVLADYFRARRESQDVSVLPEKAFEEIAEMYLRDARPEKLVALAKEMVNQNHFVASGLMTHWAKLLIAGDLIAESQEVLDARDVMNELRAKWIEKMRKKGVWVSRPRRETGEGEKVEAETETETEAEAEKGGERAEEEEDGQSVQVEKRR</sequence>